<name>A0AA40ACN6_9PEZI</name>
<dbReference type="Pfam" id="PF20511">
    <property type="entry name" value="PMI_typeI_cat"/>
    <property type="match status" value="1"/>
</dbReference>
<protein>
    <submittedName>
        <fullName evidence="2">RmlC-like cupin domain-containing protein</fullName>
    </submittedName>
</protein>
<dbReference type="Gene3D" id="2.60.120.10">
    <property type="entry name" value="Jelly Rolls"/>
    <property type="match status" value="1"/>
</dbReference>
<keyword evidence="3" id="KW-1185">Reference proteome</keyword>
<dbReference type="InterPro" id="IPR011051">
    <property type="entry name" value="RmlC_Cupin_sf"/>
</dbReference>
<organism evidence="2 3">
    <name type="scientific">Lasiosphaeria miniovina</name>
    <dbReference type="NCBI Taxonomy" id="1954250"/>
    <lineage>
        <taxon>Eukaryota</taxon>
        <taxon>Fungi</taxon>
        <taxon>Dikarya</taxon>
        <taxon>Ascomycota</taxon>
        <taxon>Pezizomycotina</taxon>
        <taxon>Sordariomycetes</taxon>
        <taxon>Sordariomycetidae</taxon>
        <taxon>Sordariales</taxon>
        <taxon>Lasiosphaeriaceae</taxon>
        <taxon>Lasiosphaeria</taxon>
    </lineage>
</organism>
<dbReference type="AlphaFoldDB" id="A0AA40ACN6"/>
<dbReference type="GO" id="GO:0004476">
    <property type="term" value="F:mannose-6-phosphate isomerase activity"/>
    <property type="evidence" value="ECO:0007669"/>
    <property type="project" value="InterPro"/>
</dbReference>
<dbReference type="GeneID" id="85328967"/>
<dbReference type="InterPro" id="IPR016305">
    <property type="entry name" value="Mannose-6-P_Isomerase"/>
</dbReference>
<dbReference type="SUPFAM" id="SSF51182">
    <property type="entry name" value="RmlC-like cupins"/>
    <property type="match status" value="1"/>
</dbReference>
<dbReference type="InterPro" id="IPR046457">
    <property type="entry name" value="PMI_typeI_cat"/>
</dbReference>
<dbReference type="PANTHER" id="PTHR10309">
    <property type="entry name" value="MANNOSE-6-PHOSPHATE ISOMERASE"/>
    <property type="match status" value="1"/>
</dbReference>
<dbReference type="EMBL" id="JAUIRO010000005">
    <property type="protein sequence ID" value="KAK0713423.1"/>
    <property type="molecule type" value="Genomic_DNA"/>
</dbReference>
<dbReference type="InterPro" id="IPR014710">
    <property type="entry name" value="RmlC-like_jellyroll"/>
</dbReference>
<feature type="domain" description="Phosphomannose isomerase type I catalytic" evidence="1">
    <location>
        <begin position="4"/>
        <end position="38"/>
    </location>
</feature>
<dbReference type="Proteomes" id="UP001172101">
    <property type="component" value="Unassembled WGS sequence"/>
</dbReference>
<evidence type="ECO:0000313" key="2">
    <source>
        <dbReference type="EMBL" id="KAK0713423.1"/>
    </source>
</evidence>
<dbReference type="GO" id="GO:0008270">
    <property type="term" value="F:zinc ion binding"/>
    <property type="evidence" value="ECO:0007669"/>
    <property type="project" value="InterPro"/>
</dbReference>
<evidence type="ECO:0000313" key="3">
    <source>
        <dbReference type="Proteomes" id="UP001172101"/>
    </source>
</evidence>
<sequence length="117" mass="12783">MVAELHEKDPDNFTDPNHKPEIAVALTKFEVLAGFKPLSEIQPLFKLPILKLFTPRKDFGEAAHIADLLPRLRDQYGPRDSGTLVVPTCMNFMVLAPSNGPAVLIATKGKGTMEADG</sequence>
<dbReference type="GO" id="GO:0005829">
    <property type="term" value="C:cytosol"/>
    <property type="evidence" value="ECO:0007669"/>
    <property type="project" value="TreeGrafter"/>
</dbReference>
<proteinExistence type="predicted"/>
<dbReference type="GO" id="GO:0009298">
    <property type="term" value="P:GDP-mannose biosynthetic process"/>
    <property type="evidence" value="ECO:0007669"/>
    <property type="project" value="InterPro"/>
</dbReference>
<dbReference type="PANTHER" id="PTHR10309:SF4">
    <property type="entry name" value="MANNOSE-6-PHOSPHATE ISOMERASE"/>
    <property type="match status" value="1"/>
</dbReference>
<comment type="caution">
    <text evidence="2">The sequence shown here is derived from an EMBL/GenBank/DDBJ whole genome shotgun (WGS) entry which is preliminary data.</text>
</comment>
<accession>A0AA40ACN6</accession>
<evidence type="ECO:0000259" key="1">
    <source>
        <dbReference type="Pfam" id="PF20511"/>
    </source>
</evidence>
<dbReference type="RefSeq" id="XP_060294746.1">
    <property type="nucleotide sequence ID" value="XM_060445697.1"/>
</dbReference>
<gene>
    <name evidence="2" type="ORF">B0T26DRAFT_753533</name>
</gene>
<reference evidence="2" key="1">
    <citation type="submission" date="2023-06" db="EMBL/GenBank/DDBJ databases">
        <title>Genome-scale phylogeny and comparative genomics of the fungal order Sordariales.</title>
        <authorList>
            <consortium name="Lawrence Berkeley National Laboratory"/>
            <person name="Hensen N."/>
            <person name="Bonometti L."/>
            <person name="Westerberg I."/>
            <person name="Brannstrom I.O."/>
            <person name="Guillou S."/>
            <person name="Cros-Aarteil S."/>
            <person name="Calhoun S."/>
            <person name="Haridas S."/>
            <person name="Kuo A."/>
            <person name="Mondo S."/>
            <person name="Pangilinan J."/>
            <person name="Riley R."/>
            <person name="LaButti K."/>
            <person name="Andreopoulos B."/>
            <person name="Lipzen A."/>
            <person name="Chen C."/>
            <person name="Yanf M."/>
            <person name="Daum C."/>
            <person name="Ng V."/>
            <person name="Clum A."/>
            <person name="Steindorff A."/>
            <person name="Ohm R."/>
            <person name="Martin F."/>
            <person name="Silar P."/>
            <person name="Natvig D."/>
            <person name="Lalanne C."/>
            <person name="Gautier V."/>
            <person name="Ament-velasquez S.L."/>
            <person name="Kruys A."/>
            <person name="Hutchinson M.I."/>
            <person name="Powell A.J."/>
            <person name="Barry K."/>
            <person name="Miller A.N."/>
            <person name="Grigoriev I.V."/>
            <person name="Debuchy R."/>
            <person name="Gladieux P."/>
            <person name="Thoren M.H."/>
            <person name="Johannesson H."/>
        </authorList>
    </citation>
    <scope>NUCLEOTIDE SEQUENCE</scope>
    <source>
        <strain evidence="2">SMH2392-1A</strain>
    </source>
</reference>